<evidence type="ECO:0000313" key="2">
    <source>
        <dbReference type="EMBL" id="CAB1437575.1"/>
    </source>
</evidence>
<protein>
    <submittedName>
        <fullName evidence="2">Uncharacterized protein</fullName>
    </submittedName>
</protein>
<gene>
    <name evidence="2" type="ORF">PLEPLA_LOCUS25615</name>
</gene>
<organism evidence="2 3">
    <name type="scientific">Pleuronectes platessa</name>
    <name type="common">European plaice</name>
    <dbReference type="NCBI Taxonomy" id="8262"/>
    <lineage>
        <taxon>Eukaryota</taxon>
        <taxon>Metazoa</taxon>
        <taxon>Chordata</taxon>
        <taxon>Craniata</taxon>
        <taxon>Vertebrata</taxon>
        <taxon>Euteleostomi</taxon>
        <taxon>Actinopterygii</taxon>
        <taxon>Neopterygii</taxon>
        <taxon>Teleostei</taxon>
        <taxon>Neoteleostei</taxon>
        <taxon>Acanthomorphata</taxon>
        <taxon>Carangaria</taxon>
        <taxon>Pleuronectiformes</taxon>
        <taxon>Pleuronectoidei</taxon>
        <taxon>Pleuronectidae</taxon>
        <taxon>Pleuronectes</taxon>
    </lineage>
</organism>
<accession>A0A9N7YU26</accession>
<comment type="caution">
    <text evidence="2">The sequence shown here is derived from an EMBL/GenBank/DDBJ whole genome shotgun (WGS) entry which is preliminary data.</text>
</comment>
<reference evidence="2" key="1">
    <citation type="submission" date="2020-03" db="EMBL/GenBank/DDBJ databases">
        <authorList>
            <person name="Weist P."/>
        </authorList>
    </citation>
    <scope>NUCLEOTIDE SEQUENCE</scope>
</reference>
<dbReference type="Proteomes" id="UP001153269">
    <property type="component" value="Unassembled WGS sequence"/>
</dbReference>
<keyword evidence="3" id="KW-1185">Reference proteome</keyword>
<evidence type="ECO:0000313" key="3">
    <source>
        <dbReference type="Proteomes" id="UP001153269"/>
    </source>
</evidence>
<name>A0A9N7YU26_PLEPL</name>
<dbReference type="AlphaFoldDB" id="A0A9N7YU26"/>
<feature type="region of interest" description="Disordered" evidence="1">
    <location>
        <begin position="83"/>
        <end position="120"/>
    </location>
</feature>
<evidence type="ECO:0000256" key="1">
    <source>
        <dbReference type="SAM" id="MobiDB-lite"/>
    </source>
</evidence>
<dbReference type="EMBL" id="CADEAL010002046">
    <property type="protein sequence ID" value="CAB1437575.1"/>
    <property type="molecule type" value="Genomic_DNA"/>
</dbReference>
<sequence>MTEAGISTMRAPPQPVLTVEEVRHKHRLQEIICVPQWAPKNVLTNHTDVLSLLNMETQGAPLSRSFTVNHVVTAPVAAARLSAQTLRGTDGDRGSEGAPPRGCTDPNDGEDGEVIRSSGAGSLKVIPTAVDIKPLPNAPISLEMVP</sequence>
<proteinExistence type="predicted"/>